<dbReference type="PANTHER" id="PTHR42923">
    <property type="entry name" value="PROTOPORPHYRINOGEN OXIDASE"/>
    <property type="match status" value="1"/>
</dbReference>
<dbReference type="SUPFAM" id="SSF51905">
    <property type="entry name" value="FAD/NAD(P)-binding domain"/>
    <property type="match status" value="1"/>
</dbReference>
<dbReference type="NCBIfam" id="NF005560">
    <property type="entry name" value="PRK07233.1"/>
    <property type="match status" value="1"/>
</dbReference>
<evidence type="ECO:0000259" key="1">
    <source>
        <dbReference type="Pfam" id="PF01593"/>
    </source>
</evidence>
<dbReference type="eggNOG" id="arCOG01522">
    <property type="taxonomic scope" value="Archaea"/>
</dbReference>
<dbReference type="GeneID" id="15392029"/>
<dbReference type="AlphaFoldDB" id="N0BJU6"/>
<evidence type="ECO:0000313" key="2">
    <source>
        <dbReference type="EMBL" id="AGK60410.1"/>
    </source>
</evidence>
<dbReference type="PANTHER" id="PTHR42923:SF3">
    <property type="entry name" value="PROTOPORPHYRINOGEN OXIDASE"/>
    <property type="match status" value="1"/>
</dbReference>
<dbReference type="KEGG" id="ast:Asulf_00383"/>
<dbReference type="InterPro" id="IPR002937">
    <property type="entry name" value="Amino_oxidase"/>
</dbReference>
<name>N0BJU6_9EURY</name>
<dbReference type="Gene3D" id="3.50.50.60">
    <property type="entry name" value="FAD/NAD(P)-binding domain"/>
    <property type="match status" value="1"/>
</dbReference>
<accession>N0BJU6</accession>
<feature type="domain" description="Amine oxidase" evidence="1">
    <location>
        <begin position="10"/>
        <end position="406"/>
    </location>
</feature>
<reference evidence="2 3" key="1">
    <citation type="journal article" date="2013" name="Genome Announc.">
        <title>Complete Genome Sequence of the Thermophilic and Facultatively Chemolithoautotrophic Sulfate Reducer Archaeoglobus sulfaticallidus Strain PM70-1T.</title>
        <authorList>
            <person name="Stokke R."/>
            <person name="Hocking W.P."/>
            <person name="Steinsbu B.O."/>
            <person name="Steen I.H."/>
        </authorList>
    </citation>
    <scope>NUCLEOTIDE SEQUENCE [LARGE SCALE GENOMIC DNA]</scope>
    <source>
        <strain evidence="2">PM70-1</strain>
    </source>
</reference>
<organism evidence="2 3">
    <name type="scientific">Archaeoglobus sulfaticallidus PM70-1</name>
    <dbReference type="NCBI Taxonomy" id="387631"/>
    <lineage>
        <taxon>Archaea</taxon>
        <taxon>Methanobacteriati</taxon>
        <taxon>Methanobacteriota</taxon>
        <taxon>Archaeoglobi</taxon>
        <taxon>Archaeoglobales</taxon>
        <taxon>Archaeoglobaceae</taxon>
        <taxon>Archaeoglobus</taxon>
    </lineage>
</organism>
<dbReference type="OrthoDB" id="11867at2157"/>
<dbReference type="Proteomes" id="UP000013307">
    <property type="component" value="Chromosome"/>
</dbReference>
<dbReference type="RefSeq" id="WP_015590009.1">
    <property type="nucleotide sequence ID" value="NC_021169.1"/>
</dbReference>
<dbReference type="STRING" id="387631.Asulf_00383"/>
<dbReference type="HOGENOM" id="CLU_051347_0_0_2"/>
<dbReference type="EMBL" id="CP005290">
    <property type="protein sequence ID" value="AGK60410.1"/>
    <property type="molecule type" value="Genomic_DNA"/>
</dbReference>
<dbReference type="InterPro" id="IPR036188">
    <property type="entry name" value="FAD/NAD-bd_sf"/>
</dbReference>
<dbReference type="InterPro" id="IPR050464">
    <property type="entry name" value="Zeta_carotene_desat/Oxidored"/>
</dbReference>
<dbReference type="Pfam" id="PF01593">
    <property type="entry name" value="Amino_oxidase"/>
    <property type="match status" value="1"/>
</dbReference>
<keyword evidence="3" id="KW-1185">Reference proteome</keyword>
<gene>
    <name evidence="2" type="ORF">Asulf_00383</name>
</gene>
<protein>
    <submittedName>
        <fullName evidence="2">Protoporphyrinogen oxidase</fullName>
    </submittedName>
</protein>
<sequence>MRVAVIGAGLTGLTCARLLGEYADVKVFESESAGGLLSSYYNSERGYWIEKFYHHCFRNDEHLIELIRDLRLSGKLVWRIARTGVAVDGRIYPLNTPFEILRYPYMRLMDKVRLARFTLRAKKRNFIDFDDVGVVEGIRDELGDELLNDFFLPLLKSKFGENYERVSYAWLLARVSIRSNRRYSGEELGYLKGGFQQLVERLAEGVDIAFSKAAIAKAGEKFAVMGERFDAVVYTAPLPALDRELRRAAGLPETKYQSSVCALIGAEEGITEDIYWINLKNPSIFGAIIEHTNFMDFEDYGEHVIYLASYSTPEGQLFNTSNDKLEKLYMKELERFGIGSESINWIRVFKARFSGPIYEKGYLRKITDYRTRVKGFYVAGMTSRHNYPERSMNGSIRSGIEVAKVVMEDFGLV</sequence>
<evidence type="ECO:0000313" key="3">
    <source>
        <dbReference type="Proteomes" id="UP000013307"/>
    </source>
</evidence>
<dbReference type="GO" id="GO:0016491">
    <property type="term" value="F:oxidoreductase activity"/>
    <property type="evidence" value="ECO:0007669"/>
    <property type="project" value="InterPro"/>
</dbReference>
<proteinExistence type="predicted"/>